<evidence type="ECO:0000256" key="6">
    <source>
        <dbReference type="ARBA" id="ARBA00012487"/>
    </source>
</evidence>
<dbReference type="Proteomes" id="UP000182264">
    <property type="component" value="Chromosome"/>
</dbReference>
<name>A0A1L3GJD0_SYNAC</name>
<dbReference type="PANTHER" id="PTHR46382">
    <property type="entry name" value="PHOSPHATIDATE CYTIDYLYLTRANSFERASE"/>
    <property type="match status" value="1"/>
</dbReference>
<dbReference type="GO" id="GO:0016024">
    <property type="term" value="P:CDP-diacylglycerol biosynthetic process"/>
    <property type="evidence" value="ECO:0007669"/>
    <property type="project" value="UniProtKB-UniPathway"/>
</dbReference>
<evidence type="ECO:0000256" key="9">
    <source>
        <dbReference type="ARBA" id="ARBA00022516"/>
    </source>
</evidence>
<dbReference type="InterPro" id="IPR000374">
    <property type="entry name" value="PC_trans"/>
</dbReference>
<evidence type="ECO:0000256" key="3">
    <source>
        <dbReference type="ARBA" id="ARBA00005119"/>
    </source>
</evidence>
<sequence length="270" mass="29054">MKEAAIKTRILTACIVLPLLIAFILWTPFWGFFGFVGLVCGWGLLEFFAMAYAQRRFGETLLGLALGLALMVFAALGWHAAFIGCLTASLFGVACCFLIRHGNMQTVAGELSLLLFGVLYVSLPLAHLAMLRGLPHGVRWIFLVLLMVMLNDTCAYFTGSFLGRHKLYPSVSPNKSVEGAIGGLAGSILAAGIAHLTFVPWPGLGFLLLLGLVAGAVAELGDLFESLLKRSFGVKDSGSMIPGHGGILDRLDSLLFVFPLTYYFALTFQG</sequence>
<feature type="transmembrane region" description="Helical" evidence="19">
    <location>
        <begin position="57"/>
        <end position="75"/>
    </location>
</feature>
<feature type="transmembrane region" description="Helical" evidence="19">
    <location>
        <begin position="204"/>
        <end position="224"/>
    </location>
</feature>
<evidence type="ECO:0000256" key="4">
    <source>
        <dbReference type="ARBA" id="ARBA00005189"/>
    </source>
</evidence>
<evidence type="ECO:0000256" key="15">
    <source>
        <dbReference type="ARBA" id="ARBA00023136"/>
    </source>
</evidence>
<reference evidence="20 21" key="1">
    <citation type="journal article" date="2017" name="Genome Announc.">
        <title>Complete Genome Sequences of Two Acetylene-Fermenting Pelobacter acetylenicus Strains.</title>
        <authorList>
            <person name="Sutton J.M."/>
            <person name="Baesman S.M."/>
            <person name="Fierst J.L."/>
            <person name="Poret-Peterson A.T."/>
            <person name="Oremland R.S."/>
            <person name="Dunlap D.S."/>
            <person name="Akob D.M."/>
        </authorList>
    </citation>
    <scope>NUCLEOTIDE SEQUENCE [LARGE SCALE GENOMIC DNA]</scope>
    <source>
        <strain evidence="20 21">DSM 3247</strain>
    </source>
</reference>
<comment type="pathway">
    <text evidence="3 18">Phospholipid metabolism; CDP-diacylglycerol biosynthesis; CDP-diacylglycerol from sn-glycerol 3-phosphate: step 3/3.</text>
</comment>
<dbReference type="STRING" id="29542.A6070_08320"/>
<organism evidence="20 21">
    <name type="scientific">Syntrophotalea acetylenica</name>
    <name type="common">Pelobacter acetylenicus</name>
    <dbReference type="NCBI Taxonomy" id="29542"/>
    <lineage>
        <taxon>Bacteria</taxon>
        <taxon>Pseudomonadati</taxon>
        <taxon>Thermodesulfobacteriota</taxon>
        <taxon>Desulfuromonadia</taxon>
        <taxon>Desulfuromonadales</taxon>
        <taxon>Syntrophotaleaceae</taxon>
        <taxon>Syntrophotalea</taxon>
    </lineage>
</organism>
<evidence type="ECO:0000313" key="20">
    <source>
        <dbReference type="EMBL" id="APG26046.1"/>
    </source>
</evidence>
<evidence type="ECO:0000256" key="17">
    <source>
        <dbReference type="ARBA" id="ARBA00023264"/>
    </source>
</evidence>
<evidence type="ECO:0000256" key="1">
    <source>
        <dbReference type="ARBA" id="ARBA00001698"/>
    </source>
</evidence>
<dbReference type="OrthoDB" id="9799199at2"/>
<dbReference type="PROSITE" id="PS01315">
    <property type="entry name" value="CDS"/>
    <property type="match status" value="1"/>
</dbReference>
<gene>
    <name evidence="20" type="ORF">A7E75_14295</name>
</gene>
<feature type="transmembrane region" description="Helical" evidence="19">
    <location>
        <begin position="179"/>
        <end position="198"/>
    </location>
</feature>
<comment type="subcellular location">
    <subcellularLocation>
        <location evidence="2">Cell membrane</location>
        <topology evidence="2">Multi-pass membrane protein</topology>
    </subcellularLocation>
</comment>
<evidence type="ECO:0000256" key="12">
    <source>
        <dbReference type="ARBA" id="ARBA00022695"/>
    </source>
</evidence>
<keyword evidence="13 19" id="KW-1133">Transmembrane helix</keyword>
<dbReference type="UniPathway" id="UPA00557">
    <property type="reaction ID" value="UER00614"/>
</dbReference>
<dbReference type="EMBL" id="CP015518">
    <property type="protein sequence ID" value="APG26046.1"/>
    <property type="molecule type" value="Genomic_DNA"/>
</dbReference>
<evidence type="ECO:0000256" key="19">
    <source>
        <dbReference type="SAM" id="Phobius"/>
    </source>
</evidence>
<comment type="catalytic activity">
    <reaction evidence="1 18">
        <text>a 1,2-diacyl-sn-glycero-3-phosphate + CTP + H(+) = a CDP-1,2-diacyl-sn-glycerol + diphosphate</text>
        <dbReference type="Rhea" id="RHEA:16229"/>
        <dbReference type="ChEBI" id="CHEBI:15378"/>
        <dbReference type="ChEBI" id="CHEBI:33019"/>
        <dbReference type="ChEBI" id="CHEBI:37563"/>
        <dbReference type="ChEBI" id="CHEBI:58332"/>
        <dbReference type="ChEBI" id="CHEBI:58608"/>
        <dbReference type="EC" id="2.7.7.41"/>
    </reaction>
</comment>
<keyword evidence="9" id="KW-0444">Lipid biosynthesis</keyword>
<feature type="transmembrane region" description="Helical" evidence="19">
    <location>
        <begin position="137"/>
        <end position="158"/>
    </location>
</feature>
<keyword evidence="17" id="KW-1208">Phospholipid metabolism</keyword>
<evidence type="ECO:0000256" key="18">
    <source>
        <dbReference type="RuleBase" id="RU003938"/>
    </source>
</evidence>
<keyword evidence="16" id="KW-0594">Phospholipid biosynthesis</keyword>
<accession>A0A1L3GJD0</accession>
<dbReference type="AlphaFoldDB" id="A0A1L3GJD0"/>
<evidence type="ECO:0000256" key="11">
    <source>
        <dbReference type="ARBA" id="ARBA00022692"/>
    </source>
</evidence>
<dbReference type="KEGG" id="pace:A6070_08320"/>
<keyword evidence="8" id="KW-1003">Cell membrane</keyword>
<evidence type="ECO:0000256" key="14">
    <source>
        <dbReference type="ARBA" id="ARBA00023098"/>
    </source>
</evidence>
<dbReference type="GO" id="GO:0005886">
    <property type="term" value="C:plasma membrane"/>
    <property type="evidence" value="ECO:0007669"/>
    <property type="project" value="UniProtKB-SubCell"/>
</dbReference>
<keyword evidence="11 18" id="KW-0812">Transmembrane</keyword>
<feature type="transmembrane region" description="Helical" evidence="19">
    <location>
        <begin position="9"/>
        <end position="26"/>
    </location>
</feature>
<evidence type="ECO:0000256" key="5">
    <source>
        <dbReference type="ARBA" id="ARBA00010185"/>
    </source>
</evidence>
<dbReference type="EC" id="2.7.7.41" evidence="6 18"/>
<protein>
    <recommendedName>
        <fullName evidence="7 18">Phosphatidate cytidylyltransferase</fullName>
        <ecNumber evidence="6 18">2.7.7.41</ecNumber>
    </recommendedName>
</protein>
<keyword evidence="21" id="KW-1185">Reference proteome</keyword>
<evidence type="ECO:0000256" key="10">
    <source>
        <dbReference type="ARBA" id="ARBA00022679"/>
    </source>
</evidence>
<evidence type="ECO:0000256" key="16">
    <source>
        <dbReference type="ARBA" id="ARBA00023209"/>
    </source>
</evidence>
<keyword evidence="14" id="KW-0443">Lipid metabolism</keyword>
<dbReference type="RefSeq" id="WP_072287885.1">
    <property type="nucleotide sequence ID" value="NZ_CP015455.1"/>
</dbReference>
<keyword evidence="12 18" id="KW-0548">Nucleotidyltransferase</keyword>
<evidence type="ECO:0000256" key="8">
    <source>
        <dbReference type="ARBA" id="ARBA00022475"/>
    </source>
</evidence>
<dbReference type="PANTHER" id="PTHR46382:SF1">
    <property type="entry name" value="PHOSPHATIDATE CYTIDYLYLTRANSFERASE"/>
    <property type="match status" value="1"/>
</dbReference>
<dbReference type="GO" id="GO:0004605">
    <property type="term" value="F:phosphatidate cytidylyltransferase activity"/>
    <property type="evidence" value="ECO:0007669"/>
    <property type="project" value="UniProtKB-EC"/>
</dbReference>
<comment type="pathway">
    <text evidence="4">Lipid metabolism.</text>
</comment>
<evidence type="ECO:0000256" key="2">
    <source>
        <dbReference type="ARBA" id="ARBA00004651"/>
    </source>
</evidence>
<keyword evidence="15 19" id="KW-0472">Membrane</keyword>
<dbReference type="Pfam" id="PF01148">
    <property type="entry name" value="CTP_transf_1"/>
    <property type="match status" value="1"/>
</dbReference>
<feature type="transmembrane region" description="Helical" evidence="19">
    <location>
        <begin position="32"/>
        <end position="50"/>
    </location>
</feature>
<comment type="similarity">
    <text evidence="5 18">Belongs to the CDS family.</text>
</comment>
<keyword evidence="10 18" id="KW-0808">Transferase</keyword>
<evidence type="ECO:0000256" key="13">
    <source>
        <dbReference type="ARBA" id="ARBA00022989"/>
    </source>
</evidence>
<evidence type="ECO:0000313" key="21">
    <source>
        <dbReference type="Proteomes" id="UP000182264"/>
    </source>
</evidence>
<proteinExistence type="inferred from homology"/>
<feature type="transmembrane region" description="Helical" evidence="19">
    <location>
        <begin position="111"/>
        <end position="131"/>
    </location>
</feature>
<evidence type="ECO:0000256" key="7">
    <source>
        <dbReference type="ARBA" id="ARBA00019373"/>
    </source>
</evidence>